<organism evidence="1 2">
    <name type="scientific">Arctia plantaginis</name>
    <name type="common">Wood tiger moth</name>
    <name type="synonym">Phalaena plantaginis</name>
    <dbReference type="NCBI Taxonomy" id="874455"/>
    <lineage>
        <taxon>Eukaryota</taxon>
        <taxon>Metazoa</taxon>
        <taxon>Ecdysozoa</taxon>
        <taxon>Arthropoda</taxon>
        <taxon>Hexapoda</taxon>
        <taxon>Insecta</taxon>
        <taxon>Pterygota</taxon>
        <taxon>Neoptera</taxon>
        <taxon>Endopterygota</taxon>
        <taxon>Lepidoptera</taxon>
        <taxon>Glossata</taxon>
        <taxon>Ditrysia</taxon>
        <taxon>Noctuoidea</taxon>
        <taxon>Erebidae</taxon>
        <taxon>Arctiinae</taxon>
        <taxon>Arctia</taxon>
    </lineage>
</organism>
<proteinExistence type="predicted"/>
<gene>
    <name evidence="1" type="ORF">APLA_LOCUS6953</name>
</gene>
<dbReference type="AlphaFoldDB" id="A0A8S0ZPX0"/>
<accession>A0A8S0ZPX0</accession>
<dbReference type="Proteomes" id="UP000494256">
    <property type="component" value="Unassembled WGS sequence"/>
</dbReference>
<comment type="caution">
    <text evidence="1">The sequence shown here is derived from an EMBL/GenBank/DDBJ whole genome shotgun (WGS) entry which is preliminary data.</text>
</comment>
<evidence type="ECO:0000313" key="2">
    <source>
        <dbReference type="Proteomes" id="UP000494256"/>
    </source>
</evidence>
<protein>
    <submittedName>
        <fullName evidence="1">Uncharacterized protein</fullName>
    </submittedName>
</protein>
<evidence type="ECO:0000313" key="1">
    <source>
        <dbReference type="EMBL" id="CAB3235312.1"/>
    </source>
</evidence>
<name>A0A8S0ZPX0_ARCPL</name>
<dbReference type="OrthoDB" id="7443721at2759"/>
<dbReference type="EMBL" id="CADEBD010000299">
    <property type="protein sequence ID" value="CAB3235312.1"/>
    <property type="molecule type" value="Genomic_DNA"/>
</dbReference>
<sequence length="130" mass="14061">MNELGSSMPETKKVGVWAEGTHIEAKEFMIPKKSPDSSDDIPTIPDLDDLQDILEKEISVPPVTDLKDKETVSALSEVGGGISGTADSIESVLEVLNSYIPEEEMDSADTVWTVDSLLQELGEDTQEPAL</sequence>
<reference evidence="1 2" key="1">
    <citation type="submission" date="2020-04" db="EMBL/GenBank/DDBJ databases">
        <authorList>
            <person name="Wallbank WR R."/>
            <person name="Pardo Diaz C."/>
            <person name="Kozak K."/>
            <person name="Martin S."/>
            <person name="Jiggins C."/>
            <person name="Moest M."/>
            <person name="Warren A I."/>
            <person name="Byers J.R.P. K."/>
            <person name="Montejo-Kovacevich G."/>
            <person name="Yen C E."/>
        </authorList>
    </citation>
    <scope>NUCLEOTIDE SEQUENCE [LARGE SCALE GENOMIC DNA]</scope>
</reference>